<gene>
    <name evidence="20 22" type="primary">ribBA</name>
    <name evidence="22" type="ORF">MPNT_10235</name>
</gene>
<feature type="binding site" evidence="20">
    <location>
        <begin position="304"/>
        <end position="306"/>
    </location>
    <ligand>
        <name>GTP</name>
        <dbReference type="ChEBI" id="CHEBI:37565"/>
    </ligand>
</feature>
<feature type="binding site" evidence="20">
    <location>
        <position position="327"/>
    </location>
    <ligand>
        <name>GTP</name>
        <dbReference type="ChEBI" id="CHEBI:37565"/>
    </ligand>
</feature>
<feature type="binding site" evidence="20">
    <location>
        <begin position="149"/>
        <end position="153"/>
    </location>
    <ligand>
        <name>D-ribulose 5-phosphate</name>
        <dbReference type="ChEBI" id="CHEBI:58121"/>
    </ligand>
</feature>
<keyword evidence="23" id="KW-1185">Reference proteome</keyword>
<sequence length="429" mass="47976">MEPIPTEIRFNSIEEALEELRKGKLVIVVDDEQRENEGDFVGAAELCTPEMINFMARYGRGLICAAISEERARELDLPWMVQPHENTALHGTPFTVSVDYIVGTTTGISALDRARTVRALADPKARREDFCRPGHVFPLRAREGGVLRRAGHTEAAVDLARLAGLYPAGVLVEIMNEDGTMARVPELGEVARRFGLAIITIKDLIAYRLRRESLVEKLLTVSLPTTWGEFELVAFEDRITQEEHLALVCGRWDPDEAILVRVHSQCVTGDVFHSLRCDCGMQLERALERIAKEGKGVLVYLRQEGRGIGLRNKLKAYRLQEEQGLDTVEANLALSLAPDNRDYGIGCQILRALGVRRMRLLTNNPVKRIGLSGYGLEIVERVPIYGTITPHNRHYLKTKATKLGHLFPAWLFQGEIQEHGPGETRDGSS</sequence>
<dbReference type="GO" id="GO:0008686">
    <property type="term" value="F:3,4-dihydroxy-2-butanone-4-phosphate synthase activity"/>
    <property type="evidence" value="ECO:0007669"/>
    <property type="project" value="UniProtKB-UniRule"/>
</dbReference>
<dbReference type="NCBIfam" id="NF001591">
    <property type="entry name" value="PRK00393.1"/>
    <property type="match status" value="1"/>
</dbReference>
<comment type="caution">
    <text evidence="22">The sequence shown here is derived from an EMBL/GenBank/DDBJ whole genome shotgun (WGS) entry which is preliminary data.</text>
</comment>
<feature type="binding site" evidence="20">
    <location>
        <position position="35"/>
    </location>
    <ligand>
        <name>Mg(2+)</name>
        <dbReference type="ChEBI" id="CHEBI:18420"/>
        <label>1</label>
    </ligand>
</feature>
<evidence type="ECO:0000256" key="20">
    <source>
        <dbReference type="HAMAP-Rule" id="MF_01283"/>
    </source>
</evidence>
<dbReference type="HAMAP" id="MF_00180">
    <property type="entry name" value="RibB"/>
    <property type="match status" value="1"/>
</dbReference>
<dbReference type="Gene3D" id="3.40.50.10990">
    <property type="entry name" value="GTP cyclohydrolase II"/>
    <property type="match status" value="1"/>
</dbReference>
<evidence type="ECO:0000256" key="17">
    <source>
        <dbReference type="ARBA" id="ARBA00023268"/>
    </source>
</evidence>
<dbReference type="SUPFAM" id="SSF55821">
    <property type="entry name" value="YrdC/RibB"/>
    <property type="match status" value="1"/>
</dbReference>
<dbReference type="InterPro" id="IPR032677">
    <property type="entry name" value="GTP_cyclohydro_II"/>
</dbReference>
<keyword evidence="13 20" id="KW-0460">Magnesium</keyword>
<feature type="binding site" evidence="20">
    <location>
        <position position="367"/>
    </location>
    <ligand>
        <name>GTP</name>
        <dbReference type="ChEBI" id="CHEBI:37565"/>
    </ligand>
</feature>
<feature type="binding site" evidence="20">
    <location>
        <position position="266"/>
    </location>
    <ligand>
        <name>Zn(2+)</name>
        <dbReference type="ChEBI" id="CHEBI:29105"/>
        <note>catalytic</note>
    </ligand>
</feature>
<dbReference type="CDD" id="cd00641">
    <property type="entry name" value="GTP_cyclohydro2"/>
    <property type="match status" value="1"/>
</dbReference>
<accession>A0A8J2BM61</accession>
<dbReference type="InterPro" id="IPR000422">
    <property type="entry name" value="DHBP_synthase_RibB"/>
</dbReference>
<evidence type="ECO:0000256" key="8">
    <source>
        <dbReference type="ARBA" id="ARBA00022619"/>
    </source>
</evidence>
<keyword evidence="16 20" id="KW-0456">Lyase</keyword>
<comment type="cofactor">
    <cofactor evidence="2">
        <name>Mn(2+)</name>
        <dbReference type="ChEBI" id="CHEBI:29035"/>
    </cofactor>
</comment>
<organism evidence="22 23">
    <name type="scientific">Candidatus Methylacidithermus pantelleriae</name>
    <dbReference type="NCBI Taxonomy" id="2744239"/>
    <lineage>
        <taxon>Bacteria</taxon>
        <taxon>Pseudomonadati</taxon>
        <taxon>Verrucomicrobiota</taxon>
        <taxon>Methylacidiphilae</taxon>
        <taxon>Methylacidiphilales</taxon>
        <taxon>Methylacidiphilaceae</taxon>
        <taxon>Candidatus Methylacidithermus</taxon>
    </lineage>
</organism>
<dbReference type="UniPathway" id="UPA00275">
    <property type="reaction ID" value="UER00399"/>
</dbReference>
<evidence type="ECO:0000256" key="3">
    <source>
        <dbReference type="ARBA" id="ARBA00002284"/>
    </source>
</evidence>
<feature type="binding site" evidence="20">
    <location>
        <position position="39"/>
    </location>
    <ligand>
        <name>D-ribulose 5-phosphate</name>
        <dbReference type="ChEBI" id="CHEBI:58121"/>
    </ligand>
</feature>
<dbReference type="HAMAP" id="MF_00179">
    <property type="entry name" value="RibA"/>
    <property type="match status" value="1"/>
</dbReference>
<dbReference type="NCBIfam" id="TIGR00505">
    <property type="entry name" value="ribA"/>
    <property type="match status" value="1"/>
</dbReference>
<dbReference type="AlphaFoldDB" id="A0A8J2BM61"/>
<dbReference type="EC" id="4.1.99.12" evidence="20"/>
<feature type="binding site" evidence="20">
    <location>
        <position position="35"/>
    </location>
    <ligand>
        <name>Mg(2+)</name>
        <dbReference type="ChEBI" id="CHEBI:18420"/>
        <label>2</label>
    </ligand>
</feature>
<feature type="site" description="Essential for DHBP synthase activity" evidence="20">
    <location>
        <position position="135"/>
    </location>
</feature>
<dbReference type="RefSeq" id="WP_328706677.1">
    <property type="nucleotide sequence ID" value="NZ_CAJNOB010000001.1"/>
</dbReference>
<evidence type="ECO:0000256" key="19">
    <source>
        <dbReference type="ARBA" id="ARBA00049295"/>
    </source>
</evidence>
<evidence type="ECO:0000256" key="18">
    <source>
        <dbReference type="ARBA" id="ARBA00043932"/>
    </source>
</evidence>
<comment type="cofactor">
    <cofactor evidence="20">
        <name>Mg(2+)</name>
        <dbReference type="ChEBI" id="CHEBI:18420"/>
    </cofactor>
    <cofactor evidence="20">
        <name>Mn(2+)</name>
        <dbReference type="ChEBI" id="CHEBI:29035"/>
    </cofactor>
    <text evidence="20">Binds 2 divalent metal cations per subunit. Magnesium or manganese.</text>
</comment>
<dbReference type="Proteomes" id="UP000663859">
    <property type="component" value="Unassembled WGS sequence"/>
</dbReference>
<keyword evidence="17 20" id="KW-0511">Multifunctional enzyme</keyword>
<dbReference type="Pfam" id="PF00925">
    <property type="entry name" value="GTP_cyclohydro2"/>
    <property type="match status" value="1"/>
</dbReference>
<comment type="catalytic activity">
    <reaction evidence="1 20">
        <text>D-ribulose 5-phosphate = (2S)-2-hydroxy-3-oxobutyl phosphate + formate + H(+)</text>
        <dbReference type="Rhea" id="RHEA:18457"/>
        <dbReference type="ChEBI" id="CHEBI:15378"/>
        <dbReference type="ChEBI" id="CHEBI:15740"/>
        <dbReference type="ChEBI" id="CHEBI:58121"/>
        <dbReference type="ChEBI" id="CHEBI:58830"/>
        <dbReference type="EC" id="4.1.99.12"/>
    </reaction>
</comment>
<evidence type="ECO:0000256" key="13">
    <source>
        <dbReference type="ARBA" id="ARBA00022842"/>
    </source>
</evidence>
<keyword evidence="12 20" id="KW-0862">Zinc</keyword>
<dbReference type="GO" id="GO:0003935">
    <property type="term" value="F:GTP cyclohydrolase II activity"/>
    <property type="evidence" value="ECO:0007669"/>
    <property type="project" value="UniProtKB-UniRule"/>
</dbReference>
<dbReference type="HAMAP" id="MF_01283">
    <property type="entry name" value="RibBA"/>
    <property type="match status" value="1"/>
</dbReference>
<evidence type="ECO:0000256" key="12">
    <source>
        <dbReference type="ARBA" id="ARBA00022833"/>
    </source>
</evidence>
<evidence type="ECO:0000256" key="6">
    <source>
        <dbReference type="ARBA" id="ARBA00005520"/>
    </source>
</evidence>
<feature type="binding site" evidence="20">
    <location>
        <position position="152"/>
    </location>
    <ligand>
        <name>Mg(2+)</name>
        <dbReference type="ChEBI" id="CHEBI:18420"/>
        <label>2</label>
    </ligand>
</feature>
<feature type="binding site" evidence="20">
    <location>
        <begin position="261"/>
        <end position="265"/>
    </location>
    <ligand>
        <name>GTP</name>
        <dbReference type="ChEBI" id="CHEBI:37565"/>
    </ligand>
</feature>
<comment type="function">
    <text evidence="18 20">Catalyzes the conversion of GTP to 2,5-diamino-6-ribosylamino-4(3H)-pyrimidinone 5'-phosphate (DARP), formate and pyrophosphate.</text>
</comment>
<dbReference type="NCBIfam" id="TIGR00506">
    <property type="entry name" value="ribB"/>
    <property type="match status" value="1"/>
</dbReference>
<evidence type="ECO:0000256" key="10">
    <source>
        <dbReference type="ARBA" id="ARBA00022741"/>
    </source>
</evidence>
<evidence type="ECO:0000256" key="15">
    <source>
        <dbReference type="ARBA" id="ARBA00023211"/>
    </source>
</evidence>
<feature type="binding site" evidence="20">
    <location>
        <position position="173"/>
    </location>
    <ligand>
        <name>D-ribulose 5-phosphate</name>
        <dbReference type="ChEBI" id="CHEBI:58121"/>
    </ligand>
</feature>
<evidence type="ECO:0000313" key="22">
    <source>
        <dbReference type="EMBL" id="CAF0689477.1"/>
    </source>
</evidence>
<feature type="binding site" evidence="20">
    <location>
        <position position="277"/>
    </location>
    <ligand>
        <name>Zn(2+)</name>
        <dbReference type="ChEBI" id="CHEBI:29105"/>
        <note>catalytic</note>
    </ligand>
</feature>
<dbReference type="EC" id="3.5.4.25" evidence="20"/>
<keyword evidence="15 20" id="KW-0464">Manganese</keyword>
<comment type="similarity">
    <text evidence="7 20">In the C-terminal section; belongs to the GTP cyclohydrolase II family.</text>
</comment>
<evidence type="ECO:0000256" key="7">
    <source>
        <dbReference type="ARBA" id="ARBA00008976"/>
    </source>
</evidence>
<evidence type="ECO:0000313" key="23">
    <source>
        <dbReference type="Proteomes" id="UP000663859"/>
    </source>
</evidence>
<comment type="similarity">
    <text evidence="6 20">In the N-terminal section; belongs to the DHBP synthase family.</text>
</comment>
<dbReference type="PANTHER" id="PTHR21327:SF18">
    <property type="entry name" value="3,4-DIHYDROXY-2-BUTANONE 4-PHOSPHATE SYNTHASE"/>
    <property type="match status" value="1"/>
</dbReference>
<name>A0A8J2BM61_9BACT</name>
<evidence type="ECO:0000256" key="2">
    <source>
        <dbReference type="ARBA" id="ARBA00001936"/>
    </source>
</evidence>
<feature type="active site" description="Proton acceptor; for GTP cyclohydrolase activity" evidence="20">
    <location>
        <position position="339"/>
    </location>
</feature>
<evidence type="ECO:0000256" key="16">
    <source>
        <dbReference type="ARBA" id="ARBA00023239"/>
    </source>
</evidence>
<dbReference type="GO" id="GO:0005829">
    <property type="term" value="C:cytosol"/>
    <property type="evidence" value="ECO:0007669"/>
    <property type="project" value="TreeGrafter"/>
</dbReference>
<dbReference type="GO" id="GO:0008270">
    <property type="term" value="F:zinc ion binding"/>
    <property type="evidence" value="ECO:0007669"/>
    <property type="project" value="UniProtKB-UniRule"/>
</dbReference>
<dbReference type="InterPro" id="IPR000926">
    <property type="entry name" value="RibA"/>
</dbReference>
<keyword evidence="8 20" id="KW-0686">Riboflavin biosynthesis</keyword>
<dbReference type="GO" id="GO:0009231">
    <property type="term" value="P:riboflavin biosynthetic process"/>
    <property type="evidence" value="ECO:0007669"/>
    <property type="project" value="UniProtKB-UniRule"/>
</dbReference>
<feature type="region of interest" description="GTP cyclohydrolase II" evidence="20">
    <location>
        <begin position="211"/>
        <end position="429"/>
    </location>
</feature>
<comment type="catalytic activity">
    <reaction evidence="19 20">
        <text>GTP + 4 H2O = 2,5-diamino-6-hydroxy-4-(5-phosphoribosylamino)-pyrimidine + formate + 2 phosphate + 3 H(+)</text>
        <dbReference type="Rhea" id="RHEA:23704"/>
        <dbReference type="ChEBI" id="CHEBI:15377"/>
        <dbReference type="ChEBI" id="CHEBI:15378"/>
        <dbReference type="ChEBI" id="CHEBI:15740"/>
        <dbReference type="ChEBI" id="CHEBI:37565"/>
        <dbReference type="ChEBI" id="CHEBI:43474"/>
        <dbReference type="ChEBI" id="CHEBI:58614"/>
        <dbReference type="EC" id="3.5.4.25"/>
    </reaction>
</comment>
<keyword evidence="14 20" id="KW-0342">GTP-binding</keyword>
<comment type="pathway">
    <text evidence="5 20">Cofactor biosynthesis; riboflavin biosynthesis; 2-hydroxy-3-oxobutyl phosphate from D-ribulose 5-phosphate: step 1/1.</text>
</comment>
<feature type="active site" description="Nucleophile; for GTP cyclohydrolase activity" evidence="20">
    <location>
        <position position="341"/>
    </location>
</feature>
<evidence type="ECO:0000259" key="21">
    <source>
        <dbReference type="Pfam" id="PF00925"/>
    </source>
</evidence>
<protein>
    <recommendedName>
        <fullName evidence="20">Riboflavin biosynthesis protein RibBA</fullName>
    </recommendedName>
    <domain>
        <recommendedName>
            <fullName evidence="20">3,4-dihydroxy-2-butanone 4-phosphate synthase</fullName>
            <shortName evidence="20">DHBP synthase</shortName>
            <ecNumber evidence="20">4.1.99.12</ecNumber>
        </recommendedName>
    </domain>
    <domain>
        <recommendedName>
            <fullName evidence="20">GTP cyclohydrolase-2</fullName>
            <ecNumber evidence="20">3.5.4.25</ecNumber>
        </recommendedName>
        <alternativeName>
            <fullName evidence="20">GTP cyclohydrolase II</fullName>
        </alternativeName>
    </domain>
</protein>
<proteinExistence type="inferred from homology"/>
<feature type="binding site" evidence="20">
    <location>
        <begin position="34"/>
        <end position="35"/>
    </location>
    <ligand>
        <name>D-ribulose 5-phosphate</name>
        <dbReference type="ChEBI" id="CHEBI:58121"/>
    </ligand>
</feature>
<feature type="binding site" evidence="20">
    <location>
        <position position="279"/>
    </location>
    <ligand>
        <name>Zn(2+)</name>
        <dbReference type="ChEBI" id="CHEBI:29105"/>
        <note>catalytic</note>
    </ligand>
</feature>
<dbReference type="NCBIfam" id="NF006803">
    <property type="entry name" value="PRK09311.1"/>
    <property type="match status" value="1"/>
</dbReference>
<dbReference type="SUPFAM" id="SSF142695">
    <property type="entry name" value="RibA-like"/>
    <property type="match status" value="1"/>
</dbReference>
<dbReference type="Gene3D" id="3.90.870.10">
    <property type="entry name" value="DHBP synthase"/>
    <property type="match status" value="1"/>
</dbReference>
<dbReference type="EMBL" id="CAJNOB010000001">
    <property type="protein sequence ID" value="CAF0689477.1"/>
    <property type="molecule type" value="Genomic_DNA"/>
</dbReference>
<dbReference type="InterPro" id="IPR017945">
    <property type="entry name" value="DHBP_synth_RibB-like_a/b_dom"/>
</dbReference>
<evidence type="ECO:0000256" key="4">
    <source>
        <dbReference type="ARBA" id="ARBA00004853"/>
    </source>
</evidence>
<keyword evidence="11 20" id="KW-0378">Hydrolase</keyword>
<dbReference type="FunFam" id="3.90.870.10:FF:000001">
    <property type="entry name" value="Riboflavin biosynthesis protein RibBA"/>
    <property type="match status" value="1"/>
</dbReference>
<feature type="binding site" evidence="20">
    <location>
        <position position="282"/>
    </location>
    <ligand>
        <name>GTP</name>
        <dbReference type="ChEBI" id="CHEBI:37565"/>
    </ligand>
</feature>
<feature type="region of interest" description="DHBP synthase" evidence="20">
    <location>
        <begin position="1"/>
        <end position="210"/>
    </location>
</feature>
<dbReference type="InterPro" id="IPR036144">
    <property type="entry name" value="RibA-like_sf"/>
</dbReference>
<dbReference type="GO" id="GO:0000287">
    <property type="term" value="F:magnesium ion binding"/>
    <property type="evidence" value="ECO:0007669"/>
    <property type="project" value="UniProtKB-UniRule"/>
</dbReference>
<dbReference type="GO" id="GO:0030145">
    <property type="term" value="F:manganese ion binding"/>
    <property type="evidence" value="ECO:0007669"/>
    <property type="project" value="UniProtKB-UniRule"/>
</dbReference>
<evidence type="ECO:0000256" key="14">
    <source>
        <dbReference type="ARBA" id="ARBA00023134"/>
    </source>
</evidence>
<evidence type="ECO:0000256" key="9">
    <source>
        <dbReference type="ARBA" id="ARBA00022723"/>
    </source>
</evidence>
<reference evidence="22" key="1">
    <citation type="submission" date="2021-02" db="EMBL/GenBank/DDBJ databases">
        <authorList>
            <person name="Cremers G."/>
            <person name="Picone N."/>
        </authorList>
    </citation>
    <scope>NUCLEOTIDE SEQUENCE</scope>
    <source>
        <strain evidence="22">PQ17</strain>
    </source>
</reference>
<keyword evidence="10 20" id="KW-0547">Nucleotide-binding</keyword>
<dbReference type="PANTHER" id="PTHR21327">
    <property type="entry name" value="GTP CYCLOHYDROLASE II-RELATED"/>
    <property type="match status" value="1"/>
</dbReference>
<comment type="cofactor">
    <cofactor evidence="20">
        <name>Zn(2+)</name>
        <dbReference type="ChEBI" id="CHEBI:29105"/>
    </cofactor>
    <text evidence="20">Binds 1 zinc ion per subunit.</text>
</comment>
<evidence type="ECO:0000256" key="1">
    <source>
        <dbReference type="ARBA" id="ARBA00000141"/>
    </source>
</evidence>
<feature type="binding site" evidence="20">
    <location>
        <position position="362"/>
    </location>
    <ligand>
        <name>GTP</name>
        <dbReference type="ChEBI" id="CHEBI:37565"/>
    </ligand>
</feature>
<comment type="function">
    <text evidence="3 20">Catalyzes the conversion of D-ribulose 5-phosphate to formate and 3,4-dihydroxy-2-butanone 4-phosphate.</text>
</comment>
<dbReference type="GO" id="GO:0005525">
    <property type="term" value="F:GTP binding"/>
    <property type="evidence" value="ECO:0007669"/>
    <property type="project" value="UniProtKB-KW"/>
</dbReference>
<dbReference type="Pfam" id="PF00926">
    <property type="entry name" value="DHBP_synthase"/>
    <property type="match status" value="1"/>
</dbReference>
<evidence type="ECO:0000256" key="11">
    <source>
        <dbReference type="ARBA" id="ARBA00022801"/>
    </source>
</evidence>
<keyword evidence="9 20" id="KW-0479">Metal-binding</keyword>
<feature type="site" description="Essential for DHBP synthase activity" evidence="20">
    <location>
        <position position="173"/>
    </location>
</feature>
<feature type="domain" description="GTP cyclohydrolase II" evidence="21">
    <location>
        <begin position="220"/>
        <end position="383"/>
    </location>
</feature>
<dbReference type="FunFam" id="3.40.50.10990:FF:000001">
    <property type="entry name" value="Riboflavin biosynthesis protein RibBA"/>
    <property type="match status" value="1"/>
</dbReference>
<dbReference type="InterPro" id="IPR016299">
    <property type="entry name" value="Riboflavin_synth_RibBA"/>
</dbReference>
<comment type="pathway">
    <text evidence="4 20">Cofactor biosynthesis; riboflavin biosynthesis; 5-amino-6-(D-ribitylamino)uracil from GTP: step 1/4.</text>
</comment>
<dbReference type="PIRSF" id="PIRSF001259">
    <property type="entry name" value="RibA"/>
    <property type="match status" value="1"/>
</dbReference>
<evidence type="ECO:0000256" key="5">
    <source>
        <dbReference type="ARBA" id="ARBA00004904"/>
    </source>
</evidence>